<proteinExistence type="predicted"/>
<dbReference type="STRING" id="1142394.PSMK_23720"/>
<dbReference type="eggNOG" id="COG0673">
    <property type="taxonomic scope" value="Bacteria"/>
</dbReference>
<dbReference type="PANTHER" id="PTHR43377:SF1">
    <property type="entry name" value="BILIVERDIN REDUCTASE A"/>
    <property type="match status" value="1"/>
</dbReference>
<dbReference type="InterPro" id="IPR051450">
    <property type="entry name" value="Gfo/Idh/MocA_Oxidoreductases"/>
</dbReference>
<dbReference type="InterPro" id="IPR036291">
    <property type="entry name" value="NAD(P)-bd_dom_sf"/>
</dbReference>
<feature type="domain" description="Gfo/Idh/MocA-like oxidoreductase N-terminal" evidence="1">
    <location>
        <begin position="7"/>
        <end position="126"/>
    </location>
</feature>
<accession>I0IGZ3</accession>
<keyword evidence="3" id="KW-1185">Reference proteome</keyword>
<protein>
    <recommendedName>
        <fullName evidence="1">Gfo/Idh/MocA-like oxidoreductase N-terminal domain-containing protein</fullName>
    </recommendedName>
</protein>
<dbReference type="Proteomes" id="UP000007881">
    <property type="component" value="Chromosome"/>
</dbReference>
<evidence type="ECO:0000313" key="3">
    <source>
        <dbReference type="Proteomes" id="UP000007881"/>
    </source>
</evidence>
<gene>
    <name evidence="2" type="ordered locus">PSMK_23720</name>
</gene>
<dbReference type="EMBL" id="AP012338">
    <property type="protein sequence ID" value="BAM04531.1"/>
    <property type="molecule type" value="Genomic_DNA"/>
</dbReference>
<evidence type="ECO:0000313" key="2">
    <source>
        <dbReference type="EMBL" id="BAM04531.1"/>
    </source>
</evidence>
<dbReference type="OrthoDB" id="9815825at2"/>
<sequence>MNHTGTIRAGVVGAGVFGSHHARTLALAGGVALAGLNDEDRGRAEALAASGAAGSPRVFTRLEDLLDAVDAVVVATPAPTHAAIAAAALRRGVHTLVEKPLATTLPEADLLIGLAEENDRVLQVGHQESFVARALGLPEHGPPRRFRAIRHAVHCGRGTEVSVVMDLMIHDLHLAVMLAGVEPDEADAAEVACEVRAASEGRPDRVEACFTLGDTRCKLSASRVEARPIRRLELAYAQQKLDVDLARREVSRAVGAAAGREAARDADSSGLADPLSRGAAAFLRAIRGEGPPGVSGREGRAALRLALQVERAAEVAA</sequence>
<dbReference type="InterPro" id="IPR000683">
    <property type="entry name" value="Gfo/Idh/MocA-like_OxRdtase_N"/>
</dbReference>
<dbReference type="PANTHER" id="PTHR43377">
    <property type="entry name" value="BILIVERDIN REDUCTASE A"/>
    <property type="match status" value="1"/>
</dbReference>
<dbReference type="Gene3D" id="3.30.360.10">
    <property type="entry name" value="Dihydrodipicolinate Reductase, domain 2"/>
    <property type="match status" value="1"/>
</dbReference>
<reference evidence="2 3" key="1">
    <citation type="submission" date="2012-02" db="EMBL/GenBank/DDBJ databases">
        <title>Complete genome sequence of Phycisphaera mikurensis NBRC 102666.</title>
        <authorList>
            <person name="Ankai A."/>
            <person name="Hosoyama A."/>
            <person name="Terui Y."/>
            <person name="Sekine M."/>
            <person name="Fukai R."/>
            <person name="Kato Y."/>
            <person name="Nakamura S."/>
            <person name="Yamada-Narita S."/>
            <person name="Kawakoshi A."/>
            <person name="Fukunaga Y."/>
            <person name="Yamazaki S."/>
            <person name="Fujita N."/>
        </authorList>
    </citation>
    <scope>NUCLEOTIDE SEQUENCE [LARGE SCALE GENOMIC DNA]</scope>
    <source>
        <strain evidence="3">NBRC 102666 / KCTC 22515 / FYK2301M01</strain>
    </source>
</reference>
<dbReference type="KEGG" id="phm:PSMK_23720"/>
<dbReference type="AlphaFoldDB" id="I0IGZ3"/>
<dbReference type="RefSeq" id="WP_014437744.1">
    <property type="nucleotide sequence ID" value="NC_017080.1"/>
</dbReference>
<dbReference type="Gene3D" id="3.40.50.720">
    <property type="entry name" value="NAD(P)-binding Rossmann-like Domain"/>
    <property type="match status" value="1"/>
</dbReference>
<name>I0IGZ3_PHYMF</name>
<dbReference type="HOGENOM" id="CLU_023194_10_0_0"/>
<organism evidence="2 3">
    <name type="scientific">Phycisphaera mikurensis (strain NBRC 102666 / KCTC 22515 / FYK2301M01)</name>
    <dbReference type="NCBI Taxonomy" id="1142394"/>
    <lineage>
        <taxon>Bacteria</taxon>
        <taxon>Pseudomonadati</taxon>
        <taxon>Planctomycetota</taxon>
        <taxon>Phycisphaerae</taxon>
        <taxon>Phycisphaerales</taxon>
        <taxon>Phycisphaeraceae</taxon>
        <taxon>Phycisphaera</taxon>
    </lineage>
</organism>
<dbReference type="GO" id="GO:0000166">
    <property type="term" value="F:nucleotide binding"/>
    <property type="evidence" value="ECO:0007669"/>
    <property type="project" value="InterPro"/>
</dbReference>
<evidence type="ECO:0000259" key="1">
    <source>
        <dbReference type="Pfam" id="PF01408"/>
    </source>
</evidence>
<dbReference type="Pfam" id="PF01408">
    <property type="entry name" value="GFO_IDH_MocA"/>
    <property type="match status" value="1"/>
</dbReference>
<dbReference type="SUPFAM" id="SSF51735">
    <property type="entry name" value="NAD(P)-binding Rossmann-fold domains"/>
    <property type="match status" value="1"/>
</dbReference>